<dbReference type="Gramene" id="KOM26413">
    <property type="protein sequence ID" value="KOM26413"/>
    <property type="gene ID" value="LR48_Vigan272s000100"/>
</dbReference>
<evidence type="ECO:0000313" key="2">
    <source>
        <dbReference type="EMBL" id="KOM26413.1"/>
    </source>
</evidence>
<accession>A0A0L9T761</accession>
<gene>
    <name evidence="2" type="ORF">LR48_Vigan272s000100</name>
</gene>
<feature type="region of interest" description="Disordered" evidence="1">
    <location>
        <begin position="1"/>
        <end position="30"/>
    </location>
</feature>
<evidence type="ECO:0000256" key="1">
    <source>
        <dbReference type="SAM" id="MobiDB-lite"/>
    </source>
</evidence>
<protein>
    <submittedName>
        <fullName evidence="2">Uncharacterized protein</fullName>
    </submittedName>
</protein>
<organism evidence="2 3">
    <name type="scientific">Phaseolus angularis</name>
    <name type="common">Azuki bean</name>
    <name type="synonym">Vigna angularis</name>
    <dbReference type="NCBI Taxonomy" id="3914"/>
    <lineage>
        <taxon>Eukaryota</taxon>
        <taxon>Viridiplantae</taxon>
        <taxon>Streptophyta</taxon>
        <taxon>Embryophyta</taxon>
        <taxon>Tracheophyta</taxon>
        <taxon>Spermatophyta</taxon>
        <taxon>Magnoliopsida</taxon>
        <taxon>eudicotyledons</taxon>
        <taxon>Gunneridae</taxon>
        <taxon>Pentapetalae</taxon>
        <taxon>rosids</taxon>
        <taxon>fabids</taxon>
        <taxon>Fabales</taxon>
        <taxon>Fabaceae</taxon>
        <taxon>Papilionoideae</taxon>
        <taxon>50 kb inversion clade</taxon>
        <taxon>NPAAA clade</taxon>
        <taxon>indigoferoid/millettioid clade</taxon>
        <taxon>Phaseoleae</taxon>
        <taxon>Vigna</taxon>
    </lineage>
</organism>
<dbReference type="AlphaFoldDB" id="A0A0L9T761"/>
<evidence type="ECO:0000313" key="3">
    <source>
        <dbReference type="Proteomes" id="UP000053144"/>
    </source>
</evidence>
<reference evidence="3" key="1">
    <citation type="journal article" date="2015" name="Proc. Natl. Acad. Sci. U.S.A.">
        <title>Genome sequencing of adzuki bean (Vigna angularis) provides insight into high starch and low fat accumulation and domestication.</title>
        <authorList>
            <person name="Yang K."/>
            <person name="Tian Z."/>
            <person name="Chen C."/>
            <person name="Luo L."/>
            <person name="Zhao B."/>
            <person name="Wang Z."/>
            <person name="Yu L."/>
            <person name="Li Y."/>
            <person name="Sun Y."/>
            <person name="Li W."/>
            <person name="Chen Y."/>
            <person name="Li Y."/>
            <person name="Zhang Y."/>
            <person name="Ai D."/>
            <person name="Zhao J."/>
            <person name="Shang C."/>
            <person name="Ma Y."/>
            <person name="Wu B."/>
            <person name="Wang M."/>
            <person name="Gao L."/>
            <person name="Sun D."/>
            <person name="Zhang P."/>
            <person name="Guo F."/>
            <person name="Wang W."/>
            <person name="Li Y."/>
            <person name="Wang J."/>
            <person name="Varshney R.K."/>
            <person name="Wang J."/>
            <person name="Ling H.Q."/>
            <person name="Wan P."/>
        </authorList>
    </citation>
    <scope>NUCLEOTIDE SEQUENCE</scope>
    <source>
        <strain evidence="3">cv. Jingnong 6</strain>
    </source>
</reference>
<name>A0A0L9T761_PHAAN</name>
<feature type="compositionally biased region" description="Basic and acidic residues" evidence="1">
    <location>
        <begin position="16"/>
        <end position="30"/>
    </location>
</feature>
<proteinExistence type="predicted"/>
<dbReference type="EMBL" id="KQ258321">
    <property type="protein sequence ID" value="KOM26413.1"/>
    <property type="molecule type" value="Genomic_DNA"/>
</dbReference>
<dbReference type="Proteomes" id="UP000053144">
    <property type="component" value="Unassembled WGS sequence"/>
</dbReference>
<sequence length="219" mass="24598">MNSSVKSSKKIPTLQKVEEEKKRENERGKRDLLSTLQASDRTASLHLLRARVSSHSILSNGQLRSAFLSRRSSSPVQLSDAWARLRVLASLFAIAQGCLCFCFQMKCQESSFLPNELHEQGPLFTTVRTKRRVSFNWNSTQVQPTVVTTAPILSQNRPNVEQPSQLLLLTQPNTTDQIQSFKTRVLLPPPPPDAPCITPFLICPSYKTDVNIRFAFNGC</sequence>